<protein>
    <submittedName>
        <fullName evidence="7">Endo-1,4-beta-xylanase 5</fullName>
    </submittedName>
</protein>
<dbReference type="InterPro" id="IPR017853">
    <property type="entry name" value="GH"/>
</dbReference>
<evidence type="ECO:0000256" key="1">
    <source>
        <dbReference type="ARBA" id="ARBA00005641"/>
    </source>
</evidence>
<dbReference type="InterPro" id="IPR001547">
    <property type="entry name" value="Glyco_hydro_5"/>
</dbReference>
<evidence type="ECO:0000256" key="5">
    <source>
        <dbReference type="SAM" id="MobiDB-lite"/>
    </source>
</evidence>
<name>A0AAW0GYH6_9APHY</name>
<proteinExistence type="inferred from homology"/>
<accession>A0AAW0GYH6</accession>
<keyword evidence="8" id="KW-1185">Reference proteome</keyword>
<keyword evidence="2 4" id="KW-0378">Hydrolase</keyword>
<dbReference type="GO" id="GO:0009251">
    <property type="term" value="P:glucan catabolic process"/>
    <property type="evidence" value="ECO:0007669"/>
    <property type="project" value="TreeGrafter"/>
</dbReference>
<evidence type="ECO:0000259" key="6">
    <source>
        <dbReference type="Pfam" id="PF00150"/>
    </source>
</evidence>
<gene>
    <name evidence="7" type="primary">XYL5_2</name>
    <name evidence="7" type="ORF">QCA50_001049</name>
</gene>
<dbReference type="GO" id="GO:0008422">
    <property type="term" value="F:beta-glucosidase activity"/>
    <property type="evidence" value="ECO:0007669"/>
    <property type="project" value="TreeGrafter"/>
</dbReference>
<dbReference type="GO" id="GO:0005576">
    <property type="term" value="C:extracellular region"/>
    <property type="evidence" value="ECO:0007669"/>
    <property type="project" value="TreeGrafter"/>
</dbReference>
<keyword evidence="3 4" id="KW-0326">Glycosidase</keyword>
<evidence type="ECO:0000256" key="4">
    <source>
        <dbReference type="RuleBase" id="RU361153"/>
    </source>
</evidence>
<feature type="region of interest" description="Disordered" evidence="5">
    <location>
        <begin position="251"/>
        <end position="271"/>
    </location>
</feature>
<evidence type="ECO:0000256" key="2">
    <source>
        <dbReference type="ARBA" id="ARBA00022801"/>
    </source>
</evidence>
<organism evidence="7 8">
    <name type="scientific">Cerrena zonata</name>
    <dbReference type="NCBI Taxonomy" id="2478898"/>
    <lineage>
        <taxon>Eukaryota</taxon>
        <taxon>Fungi</taxon>
        <taxon>Dikarya</taxon>
        <taxon>Basidiomycota</taxon>
        <taxon>Agaricomycotina</taxon>
        <taxon>Agaricomycetes</taxon>
        <taxon>Polyporales</taxon>
        <taxon>Cerrenaceae</taxon>
        <taxon>Cerrena</taxon>
    </lineage>
</organism>
<feature type="domain" description="Glycoside hydrolase family 5" evidence="6">
    <location>
        <begin position="79"/>
        <end position="229"/>
    </location>
</feature>
<dbReference type="Proteomes" id="UP001385951">
    <property type="component" value="Unassembled WGS sequence"/>
</dbReference>
<dbReference type="GO" id="GO:0009986">
    <property type="term" value="C:cell surface"/>
    <property type="evidence" value="ECO:0007669"/>
    <property type="project" value="TreeGrafter"/>
</dbReference>
<dbReference type="InterPro" id="IPR050386">
    <property type="entry name" value="Glycosyl_hydrolase_5"/>
</dbReference>
<reference evidence="7 8" key="1">
    <citation type="submission" date="2022-09" db="EMBL/GenBank/DDBJ databases">
        <authorList>
            <person name="Palmer J.M."/>
        </authorList>
    </citation>
    <scope>NUCLEOTIDE SEQUENCE [LARGE SCALE GENOMIC DNA]</scope>
    <source>
        <strain evidence="7 8">DSM 7382</strain>
    </source>
</reference>
<sequence length="271" mass="30796">MTSFLKVDGTKIVDGSGKEVILRGAGLGGWMTMENFISGYPGCEFQIREALQNVLGEQRANFFFDKFLEYFFGDEDAIFFKTLGLNCIRIAIGYRHFEDDMNPRVLKKEGFAHLDRVIHACAAQGIYTILDMHTAPGGQNGGWHSDHGTHIANFWLHKDFQDRLIWLWTEIAAHYKDNEWIAGYNPMNEPADPQYSGLITYYDRVYEAIQGVDPNHILFFDGNTYATDFSRFPEDATNVGQMPRIPSMTIQSLGFPSRRNPTLGPRSKCEG</sequence>
<dbReference type="SUPFAM" id="SSF51445">
    <property type="entry name" value="(Trans)glycosidases"/>
    <property type="match status" value="1"/>
</dbReference>
<comment type="similarity">
    <text evidence="1 4">Belongs to the glycosyl hydrolase 5 (cellulase A) family.</text>
</comment>
<dbReference type="Gene3D" id="3.20.20.80">
    <property type="entry name" value="Glycosidases"/>
    <property type="match status" value="1"/>
</dbReference>
<comment type="caution">
    <text evidence="7">The sequence shown here is derived from an EMBL/GenBank/DDBJ whole genome shotgun (WGS) entry which is preliminary data.</text>
</comment>
<dbReference type="AlphaFoldDB" id="A0AAW0GYH6"/>
<dbReference type="PANTHER" id="PTHR31297">
    <property type="entry name" value="GLUCAN ENDO-1,6-BETA-GLUCOSIDASE B"/>
    <property type="match status" value="1"/>
</dbReference>
<evidence type="ECO:0000313" key="8">
    <source>
        <dbReference type="Proteomes" id="UP001385951"/>
    </source>
</evidence>
<evidence type="ECO:0000256" key="3">
    <source>
        <dbReference type="ARBA" id="ARBA00023295"/>
    </source>
</evidence>
<evidence type="ECO:0000313" key="7">
    <source>
        <dbReference type="EMBL" id="KAK7696395.1"/>
    </source>
</evidence>
<dbReference type="PANTHER" id="PTHR31297:SF13">
    <property type="entry name" value="PUTATIVE-RELATED"/>
    <property type="match status" value="1"/>
</dbReference>
<dbReference type="EMBL" id="JASBNA010000001">
    <property type="protein sequence ID" value="KAK7696395.1"/>
    <property type="molecule type" value="Genomic_DNA"/>
</dbReference>
<dbReference type="Pfam" id="PF00150">
    <property type="entry name" value="Cellulase"/>
    <property type="match status" value="1"/>
</dbReference>